<gene>
    <name evidence="8" type="primary">LOC106573224</name>
</gene>
<evidence type="ECO:0000313" key="7">
    <source>
        <dbReference type="Proteomes" id="UP001652741"/>
    </source>
</evidence>
<evidence type="ECO:0000259" key="6">
    <source>
        <dbReference type="PROSITE" id="PS50105"/>
    </source>
</evidence>
<dbReference type="SUPFAM" id="SSF47769">
    <property type="entry name" value="SAM/Pointed domain"/>
    <property type="match status" value="3"/>
</dbReference>
<dbReference type="Pfam" id="PF00536">
    <property type="entry name" value="SAM_1"/>
    <property type="match status" value="2"/>
</dbReference>
<dbReference type="InterPro" id="IPR037618">
    <property type="entry name" value="LIPB1/2_SAM_2nd"/>
</dbReference>
<feature type="compositionally biased region" description="Basic and acidic residues" evidence="5">
    <location>
        <begin position="514"/>
        <end position="524"/>
    </location>
</feature>
<feature type="domain" description="SAM" evidence="6">
    <location>
        <begin position="641"/>
        <end position="705"/>
    </location>
</feature>
<evidence type="ECO:0000256" key="3">
    <source>
        <dbReference type="ARBA" id="ARBA00023054"/>
    </source>
</evidence>
<dbReference type="Pfam" id="PF26022">
    <property type="entry name" value="CC_Liprin_beta"/>
    <property type="match status" value="1"/>
</dbReference>
<reference evidence="8" key="1">
    <citation type="submission" date="2025-08" db="UniProtKB">
        <authorList>
            <consortium name="RefSeq"/>
        </authorList>
    </citation>
    <scope>IDENTIFICATION</scope>
</reference>
<feature type="region of interest" description="Disordered" evidence="5">
    <location>
        <begin position="509"/>
        <end position="612"/>
    </location>
</feature>
<dbReference type="CDD" id="cd09569">
    <property type="entry name" value="SAM_liprin-beta1_2_repeat3"/>
    <property type="match status" value="1"/>
</dbReference>
<dbReference type="InterPro" id="IPR029515">
    <property type="entry name" value="Liprin"/>
</dbReference>
<dbReference type="InterPro" id="IPR037619">
    <property type="entry name" value="LIPB1/2_SAM_3rd"/>
</dbReference>
<dbReference type="GeneID" id="106573224"/>
<dbReference type="PANTHER" id="PTHR12587:SF18">
    <property type="entry name" value="LIPRIN-BETA-2"/>
    <property type="match status" value="1"/>
</dbReference>
<feature type="domain" description="SAM" evidence="6">
    <location>
        <begin position="718"/>
        <end position="776"/>
    </location>
</feature>
<dbReference type="InterPro" id="IPR001660">
    <property type="entry name" value="SAM"/>
</dbReference>
<dbReference type="InterPro" id="IPR013761">
    <property type="entry name" value="SAM/pointed_sf"/>
</dbReference>
<evidence type="ECO:0000256" key="2">
    <source>
        <dbReference type="ARBA" id="ARBA00022737"/>
    </source>
</evidence>
<evidence type="ECO:0000256" key="1">
    <source>
        <dbReference type="ARBA" id="ARBA00007547"/>
    </source>
</evidence>
<evidence type="ECO:0000313" key="8">
    <source>
        <dbReference type="RefSeq" id="XP_045552906.1"/>
    </source>
</evidence>
<dbReference type="InterPro" id="IPR037617">
    <property type="entry name" value="LIPB1/2_SAM_1"/>
</dbReference>
<dbReference type="Proteomes" id="UP001652741">
    <property type="component" value="Chromosome ssa16"/>
</dbReference>
<dbReference type="InterPro" id="IPR058914">
    <property type="entry name" value="LIPB1/2_CC"/>
</dbReference>
<keyword evidence="7" id="KW-1185">Reference proteome</keyword>
<organism evidence="7 8">
    <name type="scientific">Salmo salar</name>
    <name type="common">Atlantic salmon</name>
    <dbReference type="NCBI Taxonomy" id="8030"/>
    <lineage>
        <taxon>Eukaryota</taxon>
        <taxon>Metazoa</taxon>
        <taxon>Chordata</taxon>
        <taxon>Craniata</taxon>
        <taxon>Vertebrata</taxon>
        <taxon>Euteleostomi</taxon>
        <taxon>Actinopterygii</taxon>
        <taxon>Neopterygii</taxon>
        <taxon>Teleostei</taxon>
        <taxon>Protacanthopterygii</taxon>
        <taxon>Salmoniformes</taxon>
        <taxon>Salmonidae</taxon>
        <taxon>Salmoninae</taxon>
        <taxon>Salmo</taxon>
    </lineage>
</organism>
<feature type="coiled-coil region" evidence="4">
    <location>
        <begin position="275"/>
        <end position="330"/>
    </location>
</feature>
<dbReference type="Gene3D" id="1.10.150.50">
    <property type="entry name" value="Transcription Factor, Ets-1"/>
    <property type="match status" value="3"/>
</dbReference>
<dbReference type="CDD" id="cd09566">
    <property type="entry name" value="SAM_liprin-beta1_2_repeat2"/>
    <property type="match status" value="1"/>
</dbReference>
<dbReference type="CDD" id="cd09563">
    <property type="entry name" value="SAM_liprin-beta1_2_repeat1"/>
    <property type="match status" value="1"/>
</dbReference>
<accession>A0ABM3D270</accession>
<evidence type="ECO:0000256" key="4">
    <source>
        <dbReference type="SAM" id="Coils"/>
    </source>
</evidence>
<feature type="domain" description="SAM" evidence="6">
    <location>
        <begin position="801"/>
        <end position="832"/>
    </location>
</feature>
<dbReference type="PROSITE" id="PS50105">
    <property type="entry name" value="SAM_DOMAIN"/>
    <property type="match status" value="3"/>
</dbReference>
<keyword evidence="3 4" id="KW-0175">Coiled coil</keyword>
<keyword evidence="2" id="KW-0677">Repeat</keyword>
<feature type="compositionally biased region" description="Basic residues" evidence="5">
    <location>
        <begin position="578"/>
        <end position="592"/>
    </location>
</feature>
<feature type="coiled-coil region" evidence="4">
    <location>
        <begin position="105"/>
        <end position="160"/>
    </location>
</feature>
<dbReference type="Pfam" id="PF07647">
    <property type="entry name" value="SAM_2"/>
    <property type="match status" value="1"/>
</dbReference>
<protein>
    <submittedName>
        <fullName evidence="8">Liprin-beta-2 isoform X5</fullName>
    </submittedName>
</protein>
<dbReference type="PANTHER" id="PTHR12587">
    <property type="entry name" value="LAR INTERACTING PROTEIN LIP -RELATED PROTEIN"/>
    <property type="match status" value="1"/>
</dbReference>
<sequence length="1017" mass="114382">MASDASHMLEAALEQMDDIIAGSKAAAEYTNGLFELGSPGSAGPLQVLQLVEDLRLALELQPREEERDTLRAQVPSSTAHMLMDWLDMDRCSERVSVNLCSPVNNESYQERLVRLEGDKESLVLQVSVLTDQVEAQGEKIRDLESSLEEHYHKLNSTEEMLQQELLSRTSLETQKLDLMDEVSYLKLKLVNMDEEQNHNDSSEDQQNKAECVVNLISELQEQMCRFQEEIHTRIMEKRAMEAHGESGARKAYDQCPDVGLGGSDVEEFCCRCGGQNGFLQELRFLKSKVDELEGEKSQYEKKLKATKAEIADLQQMLASKDSAIEGLQSQLVSRGPMTNENPERDQELQRLKMGMESLVATNYEKDRHIEELTVLLGKYRKMKEVMALTQVSSEKLLVGSSEEELSGSLKMRALTHKAHSDIIRSEMSSRGSSPLLVSPSSFQKELDSSCRSIQTSLETSMVMVSQSDAGFFYNGEWSQPRMLSSSLEELKSGSLPKNQHMEMNKYQTLPGKLSRSDMNGDREQYSTPDQLSPDDSEDSEFHLRKSERLDESTLSDLSPLSSGVDSGQQSPVSPENKKNHRGIKKLWGKIRKTQSGSLQGEDLEPGEFKRGGLRATAGPCLARAGETLTSVRDLKTPFSKWTPEQVCCWLEEYGLGQYVILARHWADSGQTLLSASPQDLEKEMGIKNPLHRKKLQLALKSFSTKLTEKSSELDHIWVTRWLDDIGLPQYKDQFHQGRVDGRMLQYLTVNNLLFLKVTSQLHHLSVKCAIHVLHVNKFNPNCLKRRPGDENKTSPSEVVQWSNHRVMEWLRSVDLAEYAPNLRGSGVHGGLIILEPRFNSDTLAMLLNIPPQKTLLRRHLATNFNMLVGSQAQQEKREFMESSGYTPLSTTAKVRPKKLGFSNFGHLRKKRCDDSTDYICPLEAAQAQAQLQAVVNGAHRPYSGFRGLSPILDRDPDRREQMAVTEGTVLQIEALSEGINQLTVGKLRTSSHLQLHAPLQDAPLQRPQALGSPWSIC</sequence>
<feature type="compositionally biased region" description="Polar residues" evidence="5">
    <location>
        <begin position="552"/>
        <end position="573"/>
    </location>
</feature>
<proteinExistence type="inferred from homology"/>
<feature type="compositionally biased region" description="Basic and acidic residues" evidence="5">
    <location>
        <begin position="539"/>
        <end position="551"/>
    </location>
</feature>
<dbReference type="RefSeq" id="XP_045552906.1">
    <property type="nucleotide sequence ID" value="XM_045696950.1"/>
</dbReference>
<name>A0ABM3D270_SALSA</name>
<evidence type="ECO:0000256" key="5">
    <source>
        <dbReference type="SAM" id="MobiDB-lite"/>
    </source>
</evidence>
<comment type="similarity">
    <text evidence="1">Belongs to the liprin family. Liprin-beta subfamily.</text>
</comment>
<dbReference type="SMART" id="SM00454">
    <property type="entry name" value="SAM"/>
    <property type="match status" value="3"/>
</dbReference>